<dbReference type="RefSeq" id="XP_073931709.1">
    <property type="nucleotide sequence ID" value="XM_074075608.1"/>
</dbReference>
<sequence>MMGYGESEVETVEGEEAVAAPGPPPEPRAPEPRAPVPEPGLDLSLSPQPESPELRNSSPGRRKGRAERRGGTRRGRQVRFHLAPRSPVRPEPLPAAAALSDQLAEPQELETPAQQSSLALSLELQAARAAAAGQFDAAKAVEEQLRKSFQTRCGLEESVTEGAIWTGARHDHPVRSRHAMLRNTSPDPGWAAPSPASAPAPPFGGYFPYASDTEAVGSVDLRALWIASLHLYVKTVFQNKVVLVTYGTLLGNQDWANTPGFFVLLATGWRLPGGEFFGPNLFLATWCSDGKC</sequence>
<evidence type="ECO:0000313" key="1">
    <source>
        <dbReference type="Proteomes" id="UP001732720"/>
    </source>
</evidence>
<proteinExistence type="predicted"/>
<organism evidence="1 2">
    <name type="scientific">Castor canadensis</name>
    <name type="common">American beaver</name>
    <dbReference type="NCBI Taxonomy" id="51338"/>
    <lineage>
        <taxon>Eukaryota</taxon>
        <taxon>Metazoa</taxon>
        <taxon>Chordata</taxon>
        <taxon>Craniata</taxon>
        <taxon>Vertebrata</taxon>
        <taxon>Euteleostomi</taxon>
        <taxon>Mammalia</taxon>
        <taxon>Eutheria</taxon>
        <taxon>Euarchontoglires</taxon>
        <taxon>Glires</taxon>
        <taxon>Rodentia</taxon>
        <taxon>Castorimorpha</taxon>
        <taxon>Castoridae</taxon>
        <taxon>Castor</taxon>
    </lineage>
</organism>
<accession>A0AC58MQQ7</accession>
<keyword evidence="1" id="KW-1185">Reference proteome</keyword>
<name>A0AC58MQQ7_CASCN</name>
<gene>
    <name evidence="2" type="primary">Ppp1r35</name>
</gene>
<evidence type="ECO:0000313" key="2">
    <source>
        <dbReference type="RefSeq" id="XP_073931709.1"/>
    </source>
</evidence>
<protein>
    <submittedName>
        <fullName evidence="2">Protein phosphatase 1 regulatory subunit 35 isoform X2</fullName>
    </submittedName>
</protein>
<dbReference type="Proteomes" id="UP001732720">
    <property type="component" value="Chromosome 6"/>
</dbReference>
<reference evidence="2" key="1">
    <citation type="submission" date="2025-08" db="UniProtKB">
        <authorList>
            <consortium name="RefSeq"/>
        </authorList>
    </citation>
    <scope>IDENTIFICATION</scope>
</reference>